<feature type="domain" description="PRC-barrel" evidence="2">
    <location>
        <begin position="139"/>
        <end position="192"/>
    </location>
</feature>
<dbReference type="EMBL" id="BAAAQM010000044">
    <property type="protein sequence ID" value="GAA1990648.1"/>
    <property type="molecule type" value="Genomic_DNA"/>
</dbReference>
<dbReference type="SUPFAM" id="SSF50346">
    <property type="entry name" value="PRC-barrel domain"/>
    <property type="match status" value="2"/>
</dbReference>
<dbReference type="Proteomes" id="UP001499854">
    <property type="component" value="Unassembled WGS sequence"/>
</dbReference>
<name>A0ABP5E2Q8_9ACTN</name>
<accession>A0ABP5E2Q8</accession>
<dbReference type="InterPro" id="IPR027275">
    <property type="entry name" value="PRC-brl_dom"/>
</dbReference>
<sequence length="227" mass="24941">MRDTVEFVIGTDVRCAGEECGTVEFVVVDPVARRLTHLVVQPEPPRPARLVPVKLARLSPGRMDLTCTMAEFEALEPAVRQHFLQGSENDWGYRSDQVLAWPFFGLAPAGTGITTMEYPMLPEPQPEYRLPPGEAPIRRGDPVRATDGRIGKVRGLAVDRFDGMVTHVLLDEGHLWGRKLVAIPVGAVSGVDESGVSVRLAKDEIRDLPPVDLEDPASLTDHSGRYD</sequence>
<comment type="caution">
    <text evidence="3">The sequence shown here is derived from an EMBL/GenBank/DDBJ whole genome shotgun (WGS) entry which is preliminary data.</text>
</comment>
<evidence type="ECO:0000259" key="2">
    <source>
        <dbReference type="Pfam" id="PF05239"/>
    </source>
</evidence>
<evidence type="ECO:0000313" key="3">
    <source>
        <dbReference type="EMBL" id="GAA1990648.1"/>
    </source>
</evidence>
<dbReference type="InterPro" id="IPR014747">
    <property type="entry name" value="Bac_photo_RC_H_C"/>
</dbReference>
<gene>
    <name evidence="3" type="ORF">GCM10009838_62360</name>
</gene>
<reference evidence="4" key="1">
    <citation type="journal article" date="2019" name="Int. J. Syst. Evol. Microbiol.">
        <title>The Global Catalogue of Microorganisms (GCM) 10K type strain sequencing project: providing services to taxonomists for standard genome sequencing and annotation.</title>
        <authorList>
            <consortium name="The Broad Institute Genomics Platform"/>
            <consortium name="The Broad Institute Genome Sequencing Center for Infectious Disease"/>
            <person name="Wu L."/>
            <person name="Ma J."/>
        </authorList>
    </citation>
    <scope>NUCLEOTIDE SEQUENCE [LARGE SCALE GENOMIC DNA]</scope>
    <source>
        <strain evidence="4">JCM 16013</strain>
    </source>
</reference>
<organism evidence="3 4">
    <name type="scientific">Catenulispora subtropica</name>
    <dbReference type="NCBI Taxonomy" id="450798"/>
    <lineage>
        <taxon>Bacteria</taxon>
        <taxon>Bacillati</taxon>
        <taxon>Actinomycetota</taxon>
        <taxon>Actinomycetes</taxon>
        <taxon>Catenulisporales</taxon>
        <taxon>Catenulisporaceae</taxon>
        <taxon>Catenulispora</taxon>
    </lineage>
</organism>
<protein>
    <recommendedName>
        <fullName evidence="2">PRC-barrel domain-containing protein</fullName>
    </recommendedName>
</protein>
<dbReference type="Pfam" id="PF05239">
    <property type="entry name" value="PRC"/>
    <property type="match status" value="1"/>
</dbReference>
<evidence type="ECO:0000313" key="4">
    <source>
        <dbReference type="Proteomes" id="UP001499854"/>
    </source>
</evidence>
<keyword evidence="4" id="KW-1185">Reference proteome</keyword>
<dbReference type="Gene3D" id="3.90.50.10">
    <property type="entry name" value="Photosynthetic Reaction Center, subunit H, domain 2"/>
    <property type="match status" value="1"/>
</dbReference>
<feature type="region of interest" description="Disordered" evidence="1">
    <location>
        <begin position="207"/>
        <end position="227"/>
    </location>
</feature>
<dbReference type="RefSeq" id="WP_344660732.1">
    <property type="nucleotide sequence ID" value="NZ_BAAAQM010000044.1"/>
</dbReference>
<proteinExistence type="predicted"/>
<dbReference type="InterPro" id="IPR011033">
    <property type="entry name" value="PRC_barrel-like_sf"/>
</dbReference>
<evidence type="ECO:0000256" key="1">
    <source>
        <dbReference type="SAM" id="MobiDB-lite"/>
    </source>
</evidence>